<feature type="chain" id="PRO_5032266953" evidence="2">
    <location>
        <begin position="24"/>
        <end position="404"/>
    </location>
</feature>
<feature type="domain" description="CusB-like beta-barrel" evidence="3">
    <location>
        <begin position="250"/>
        <end position="323"/>
    </location>
</feature>
<evidence type="ECO:0000313" key="5">
    <source>
        <dbReference type="EMBL" id="QOY89107.1"/>
    </source>
</evidence>
<dbReference type="AlphaFoldDB" id="A0A7S7SKF8"/>
<feature type="signal peptide" evidence="2">
    <location>
        <begin position="1"/>
        <end position="23"/>
    </location>
</feature>
<evidence type="ECO:0000259" key="3">
    <source>
        <dbReference type="Pfam" id="PF25954"/>
    </source>
</evidence>
<dbReference type="EMBL" id="CP063849">
    <property type="protein sequence ID" value="QOY89107.1"/>
    <property type="molecule type" value="Genomic_DNA"/>
</dbReference>
<feature type="domain" description="CzcB-like barrel-sandwich hybrid" evidence="4">
    <location>
        <begin position="65"/>
        <end position="242"/>
    </location>
</feature>
<dbReference type="InterPro" id="IPR058647">
    <property type="entry name" value="BSH_CzcB-like"/>
</dbReference>
<dbReference type="PROSITE" id="PS51257">
    <property type="entry name" value="PROKAR_LIPOPROTEIN"/>
    <property type="match status" value="1"/>
</dbReference>
<dbReference type="InterPro" id="IPR058792">
    <property type="entry name" value="Beta-barrel_RND_2"/>
</dbReference>
<dbReference type="Gene3D" id="2.40.50.100">
    <property type="match status" value="1"/>
</dbReference>
<evidence type="ECO:0000256" key="2">
    <source>
        <dbReference type="SAM" id="SignalP"/>
    </source>
</evidence>
<keyword evidence="2" id="KW-0732">Signal</keyword>
<dbReference type="Proteomes" id="UP000593892">
    <property type="component" value="Chromosome"/>
</dbReference>
<dbReference type="GO" id="GO:1990281">
    <property type="term" value="C:efflux pump complex"/>
    <property type="evidence" value="ECO:0007669"/>
    <property type="project" value="TreeGrafter"/>
</dbReference>
<organism evidence="5 6">
    <name type="scientific">Paludibaculum fermentans</name>
    <dbReference type="NCBI Taxonomy" id="1473598"/>
    <lineage>
        <taxon>Bacteria</taxon>
        <taxon>Pseudomonadati</taxon>
        <taxon>Acidobacteriota</taxon>
        <taxon>Terriglobia</taxon>
        <taxon>Bryobacterales</taxon>
        <taxon>Bryobacteraceae</taxon>
        <taxon>Paludibaculum</taxon>
    </lineage>
</organism>
<dbReference type="Gene3D" id="1.10.287.470">
    <property type="entry name" value="Helix hairpin bin"/>
    <property type="match status" value="1"/>
</dbReference>
<dbReference type="KEGG" id="pfer:IRI77_03870"/>
<dbReference type="SUPFAM" id="SSF111369">
    <property type="entry name" value="HlyD-like secretion proteins"/>
    <property type="match status" value="1"/>
</dbReference>
<dbReference type="Pfam" id="PF25954">
    <property type="entry name" value="Beta-barrel_RND_2"/>
    <property type="match status" value="1"/>
</dbReference>
<dbReference type="Gene3D" id="2.40.30.170">
    <property type="match status" value="1"/>
</dbReference>
<reference evidence="5 6" key="1">
    <citation type="submission" date="2020-10" db="EMBL/GenBank/DDBJ databases">
        <title>Complete genome sequence of Paludibaculum fermentans P105T, a facultatively anaerobic acidobacterium capable of dissimilatory Fe(III) reduction.</title>
        <authorList>
            <person name="Dedysh S.N."/>
            <person name="Beletsky A.V."/>
            <person name="Kulichevskaya I.S."/>
            <person name="Mardanov A.V."/>
            <person name="Ravin N.V."/>
        </authorList>
    </citation>
    <scope>NUCLEOTIDE SEQUENCE [LARGE SCALE GENOMIC DNA]</scope>
    <source>
        <strain evidence="5 6">P105</strain>
    </source>
</reference>
<evidence type="ECO:0000256" key="1">
    <source>
        <dbReference type="ARBA" id="ARBA00009477"/>
    </source>
</evidence>
<accession>A0A7S7SKF8</accession>
<evidence type="ECO:0000259" key="4">
    <source>
        <dbReference type="Pfam" id="PF25973"/>
    </source>
</evidence>
<dbReference type="FunFam" id="2.40.30.170:FF:000010">
    <property type="entry name" value="Efflux RND transporter periplasmic adaptor subunit"/>
    <property type="match status" value="1"/>
</dbReference>
<dbReference type="Pfam" id="PF25973">
    <property type="entry name" value="BSH_CzcB"/>
    <property type="match status" value="1"/>
</dbReference>
<dbReference type="GO" id="GO:0015562">
    <property type="term" value="F:efflux transmembrane transporter activity"/>
    <property type="evidence" value="ECO:0007669"/>
    <property type="project" value="TreeGrafter"/>
</dbReference>
<dbReference type="RefSeq" id="WP_194450769.1">
    <property type="nucleotide sequence ID" value="NZ_CP063849.1"/>
</dbReference>
<protein>
    <submittedName>
        <fullName evidence="5">Efflux RND transporter periplasmic adaptor subunit</fullName>
    </submittedName>
</protein>
<dbReference type="PANTHER" id="PTHR30469">
    <property type="entry name" value="MULTIDRUG RESISTANCE PROTEIN MDTA"/>
    <property type="match status" value="1"/>
</dbReference>
<proteinExistence type="inferred from homology"/>
<evidence type="ECO:0000313" key="6">
    <source>
        <dbReference type="Proteomes" id="UP000593892"/>
    </source>
</evidence>
<dbReference type="InterPro" id="IPR006143">
    <property type="entry name" value="RND_pump_MFP"/>
</dbReference>
<dbReference type="NCBIfam" id="TIGR01730">
    <property type="entry name" value="RND_mfp"/>
    <property type="match status" value="1"/>
</dbReference>
<name>A0A7S7SKF8_PALFE</name>
<gene>
    <name evidence="5" type="ORF">IRI77_03870</name>
</gene>
<keyword evidence="6" id="KW-1185">Reference proteome</keyword>
<dbReference type="Gene3D" id="2.40.420.20">
    <property type="match status" value="1"/>
</dbReference>
<sequence length="404" mass="45128">MNLNRPIFLFLSAVPLLFLSACARNAPAAAKKDTGPVQVNVARVSVRSIQRSVEGIGTLFPFDEAIISAETDGPLQQVSADLGDLVAQGQVLARISDEEARYLVSQQEAQLRQSLERLGLKDDKDRLQDVREAPDVRRAKADLFEVEIRYKRTRELVDQGIGPKSDLDQAQARFQSAQAAYDQTLNQTRNLVQEIERYKASLDLQRKKLRDTTVRAPFAAFVKDRQAVVGAYVRANSPLFTLVKIDPIRLRVEVPERMAPWVKLGQRAEVIVEAFEGRKFEGRVSRISPTVDQTKRTFVVEALIQNSKNELKPGSYARARLDTDKMENIRVVPPQAILYVLGTNKSYVVKKDASIDVRDVKVGDRFPKEIEILEGLNEGETVAISSLTRLDMGSKVKISAAEAN</sequence>
<comment type="similarity">
    <text evidence="1">Belongs to the membrane fusion protein (MFP) (TC 8.A.1) family.</text>
</comment>